<dbReference type="EMBL" id="JAAKZV010000047">
    <property type="protein sequence ID" value="NGN64933.1"/>
    <property type="molecule type" value="Genomic_DNA"/>
</dbReference>
<keyword evidence="1" id="KW-0805">Transcription regulation</keyword>
<dbReference type="Proteomes" id="UP000481583">
    <property type="component" value="Unassembled WGS sequence"/>
</dbReference>
<dbReference type="Pfam" id="PF00440">
    <property type="entry name" value="TetR_N"/>
    <property type="match status" value="1"/>
</dbReference>
<dbReference type="SUPFAM" id="SSF46689">
    <property type="entry name" value="Homeodomain-like"/>
    <property type="match status" value="1"/>
</dbReference>
<dbReference type="PANTHER" id="PTHR30055">
    <property type="entry name" value="HTH-TYPE TRANSCRIPTIONAL REGULATOR RUTR"/>
    <property type="match status" value="1"/>
</dbReference>
<dbReference type="InterPro" id="IPR050109">
    <property type="entry name" value="HTH-type_TetR-like_transc_reg"/>
</dbReference>
<organism evidence="6 7">
    <name type="scientific">Streptomyces coryli</name>
    <dbReference type="NCBI Taxonomy" id="1128680"/>
    <lineage>
        <taxon>Bacteria</taxon>
        <taxon>Bacillati</taxon>
        <taxon>Actinomycetota</taxon>
        <taxon>Actinomycetes</taxon>
        <taxon>Kitasatosporales</taxon>
        <taxon>Streptomycetaceae</taxon>
        <taxon>Streptomyces</taxon>
    </lineage>
</organism>
<keyword evidence="7" id="KW-1185">Reference proteome</keyword>
<dbReference type="InterPro" id="IPR001647">
    <property type="entry name" value="HTH_TetR"/>
</dbReference>
<dbReference type="PRINTS" id="PR00455">
    <property type="entry name" value="HTHTETR"/>
</dbReference>
<dbReference type="Pfam" id="PF13305">
    <property type="entry name" value="TetR_C_33"/>
    <property type="match status" value="1"/>
</dbReference>
<proteinExistence type="predicted"/>
<comment type="caution">
    <text evidence="6">The sequence shown here is derived from an EMBL/GenBank/DDBJ whole genome shotgun (WGS) entry which is preliminary data.</text>
</comment>
<evidence type="ECO:0000313" key="6">
    <source>
        <dbReference type="EMBL" id="NGN64933.1"/>
    </source>
</evidence>
<dbReference type="InterPro" id="IPR009057">
    <property type="entry name" value="Homeodomain-like_sf"/>
</dbReference>
<feature type="domain" description="HTH tetR-type" evidence="5">
    <location>
        <begin position="3"/>
        <end position="63"/>
    </location>
</feature>
<evidence type="ECO:0000256" key="1">
    <source>
        <dbReference type="ARBA" id="ARBA00023015"/>
    </source>
</evidence>
<dbReference type="InterPro" id="IPR036271">
    <property type="entry name" value="Tet_transcr_reg_TetR-rel_C_sf"/>
</dbReference>
<gene>
    <name evidence="6" type="ORF">G5C51_13625</name>
</gene>
<accession>A0A6G4TYN5</accession>
<dbReference type="GO" id="GO:0000976">
    <property type="term" value="F:transcription cis-regulatory region binding"/>
    <property type="evidence" value="ECO:0007669"/>
    <property type="project" value="TreeGrafter"/>
</dbReference>
<name>A0A6G4TYN5_9ACTN</name>
<evidence type="ECO:0000256" key="3">
    <source>
        <dbReference type="ARBA" id="ARBA00023163"/>
    </source>
</evidence>
<evidence type="ECO:0000313" key="7">
    <source>
        <dbReference type="Proteomes" id="UP000481583"/>
    </source>
</evidence>
<keyword evidence="3" id="KW-0804">Transcription</keyword>
<protein>
    <submittedName>
        <fullName evidence="6">TetR/AcrR family transcriptional regulator</fullName>
    </submittedName>
</protein>
<dbReference type="GO" id="GO:0003700">
    <property type="term" value="F:DNA-binding transcription factor activity"/>
    <property type="evidence" value="ECO:0007669"/>
    <property type="project" value="TreeGrafter"/>
</dbReference>
<evidence type="ECO:0000259" key="5">
    <source>
        <dbReference type="PROSITE" id="PS50977"/>
    </source>
</evidence>
<dbReference type="SUPFAM" id="SSF48498">
    <property type="entry name" value="Tetracyclin repressor-like, C-terminal domain"/>
    <property type="match status" value="1"/>
</dbReference>
<evidence type="ECO:0000256" key="2">
    <source>
        <dbReference type="ARBA" id="ARBA00023125"/>
    </source>
</evidence>
<evidence type="ECO:0000256" key="4">
    <source>
        <dbReference type="PROSITE-ProRule" id="PRU00335"/>
    </source>
</evidence>
<dbReference type="AlphaFoldDB" id="A0A6G4TYN5"/>
<dbReference type="Gene3D" id="1.10.357.10">
    <property type="entry name" value="Tetracycline Repressor, domain 2"/>
    <property type="match status" value="1"/>
</dbReference>
<dbReference type="InterPro" id="IPR025996">
    <property type="entry name" value="MT1864/Rv1816-like_C"/>
</dbReference>
<sequence length="200" mass="21699">MTTDTRGRLLQAALELLEGEGVEALTLRAIARRTGVSHGAPLKHFPHRAALLSAVATQGFGELQAWARRAIEELPETACTASRLRAGTRAYVAFAEARPQMFALMFRRDLLDDEDRELGKASLGGFEELMTLVQDHQAAGWRADADTRLLTGALWSAMHGLAQLWSWGALPLATKAATVEDALDGLCRAFDLTSTEGQPT</sequence>
<keyword evidence="2 4" id="KW-0238">DNA-binding</keyword>
<dbReference type="PANTHER" id="PTHR30055:SF234">
    <property type="entry name" value="HTH-TYPE TRANSCRIPTIONAL REGULATOR BETI"/>
    <property type="match status" value="1"/>
</dbReference>
<reference evidence="6 7" key="1">
    <citation type="submission" date="2020-02" db="EMBL/GenBank/DDBJ databases">
        <title>Whole-genome analyses of novel actinobacteria.</title>
        <authorList>
            <person name="Sahin N."/>
        </authorList>
    </citation>
    <scope>NUCLEOTIDE SEQUENCE [LARGE SCALE GENOMIC DNA]</scope>
    <source>
        <strain evidence="6 7">A7024</strain>
    </source>
</reference>
<feature type="DNA-binding region" description="H-T-H motif" evidence="4">
    <location>
        <begin position="26"/>
        <end position="45"/>
    </location>
</feature>
<dbReference type="PROSITE" id="PS50977">
    <property type="entry name" value="HTH_TETR_2"/>
    <property type="match status" value="1"/>
</dbReference>
<dbReference type="RefSeq" id="WP_165236894.1">
    <property type="nucleotide sequence ID" value="NZ_JAAKZV010000047.1"/>
</dbReference>